<sequence>MLDCVNPVLDLDKKRRKVPFVLRALSLETIVKQSREYAEYARVYSGSSSTGGTRKDATGFTSCGQMVRYFGYADHGRTNMQFRMRA</sequence>
<evidence type="ECO:0000313" key="2">
    <source>
        <dbReference type="Proteomes" id="UP000735302"/>
    </source>
</evidence>
<evidence type="ECO:0000313" key="1">
    <source>
        <dbReference type="EMBL" id="GFN93032.1"/>
    </source>
</evidence>
<proteinExistence type="predicted"/>
<name>A0AAV3ZE68_9GAST</name>
<protein>
    <submittedName>
        <fullName evidence="1">Uncharacterized protein</fullName>
    </submittedName>
</protein>
<dbReference type="AlphaFoldDB" id="A0AAV3ZE68"/>
<dbReference type="Proteomes" id="UP000735302">
    <property type="component" value="Unassembled WGS sequence"/>
</dbReference>
<reference evidence="1 2" key="1">
    <citation type="journal article" date="2021" name="Elife">
        <title>Chloroplast acquisition without the gene transfer in kleptoplastic sea slugs, Plakobranchus ocellatus.</title>
        <authorList>
            <person name="Maeda T."/>
            <person name="Takahashi S."/>
            <person name="Yoshida T."/>
            <person name="Shimamura S."/>
            <person name="Takaki Y."/>
            <person name="Nagai Y."/>
            <person name="Toyoda A."/>
            <person name="Suzuki Y."/>
            <person name="Arimoto A."/>
            <person name="Ishii H."/>
            <person name="Satoh N."/>
            <person name="Nishiyama T."/>
            <person name="Hasebe M."/>
            <person name="Maruyama T."/>
            <person name="Minagawa J."/>
            <person name="Obokata J."/>
            <person name="Shigenobu S."/>
        </authorList>
    </citation>
    <scope>NUCLEOTIDE SEQUENCE [LARGE SCALE GENOMIC DNA]</scope>
</reference>
<comment type="caution">
    <text evidence="1">The sequence shown here is derived from an EMBL/GenBank/DDBJ whole genome shotgun (WGS) entry which is preliminary data.</text>
</comment>
<gene>
    <name evidence="1" type="ORF">PoB_001953800</name>
</gene>
<organism evidence="1 2">
    <name type="scientific">Plakobranchus ocellatus</name>
    <dbReference type="NCBI Taxonomy" id="259542"/>
    <lineage>
        <taxon>Eukaryota</taxon>
        <taxon>Metazoa</taxon>
        <taxon>Spiralia</taxon>
        <taxon>Lophotrochozoa</taxon>
        <taxon>Mollusca</taxon>
        <taxon>Gastropoda</taxon>
        <taxon>Heterobranchia</taxon>
        <taxon>Euthyneura</taxon>
        <taxon>Panpulmonata</taxon>
        <taxon>Sacoglossa</taxon>
        <taxon>Placobranchoidea</taxon>
        <taxon>Plakobranchidae</taxon>
        <taxon>Plakobranchus</taxon>
    </lineage>
</organism>
<accession>A0AAV3ZE68</accession>
<dbReference type="EMBL" id="BLXT01002310">
    <property type="protein sequence ID" value="GFN93032.1"/>
    <property type="molecule type" value="Genomic_DNA"/>
</dbReference>
<keyword evidence="2" id="KW-1185">Reference proteome</keyword>